<organism evidence="2 3">
    <name type="scientific">Zymoseptoria tritici ST99CH_1A5</name>
    <dbReference type="NCBI Taxonomy" id="1276529"/>
    <lineage>
        <taxon>Eukaryota</taxon>
        <taxon>Fungi</taxon>
        <taxon>Dikarya</taxon>
        <taxon>Ascomycota</taxon>
        <taxon>Pezizomycotina</taxon>
        <taxon>Dothideomycetes</taxon>
        <taxon>Dothideomycetidae</taxon>
        <taxon>Mycosphaerellales</taxon>
        <taxon>Mycosphaerellaceae</taxon>
        <taxon>Zymoseptoria</taxon>
    </lineage>
</organism>
<name>A0A1Y6L3G3_ZYMTR</name>
<gene>
    <name evidence="2" type="ORF">ZT1A5_G391</name>
</gene>
<reference evidence="2 3" key="1">
    <citation type="submission" date="2016-10" db="EMBL/GenBank/DDBJ databases">
        <authorList>
            <person name="Varghese N."/>
        </authorList>
    </citation>
    <scope>NUCLEOTIDE SEQUENCE [LARGE SCALE GENOMIC DNA]</scope>
</reference>
<evidence type="ECO:0000256" key="1">
    <source>
        <dbReference type="SAM" id="MobiDB-lite"/>
    </source>
</evidence>
<feature type="compositionally biased region" description="Polar residues" evidence="1">
    <location>
        <begin position="103"/>
        <end position="114"/>
    </location>
</feature>
<dbReference type="AlphaFoldDB" id="A0A1Y6L3G3"/>
<accession>A0A1Y6L3G3</accession>
<protein>
    <submittedName>
        <fullName evidence="2">Uncharacterized protein</fullName>
    </submittedName>
</protein>
<feature type="region of interest" description="Disordered" evidence="1">
    <location>
        <begin position="1"/>
        <end position="168"/>
    </location>
</feature>
<dbReference type="EMBL" id="LT882676">
    <property type="protein sequence ID" value="SMY18956.1"/>
    <property type="molecule type" value="Genomic_DNA"/>
</dbReference>
<dbReference type="Proteomes" id="UP000215453">
    <property type="component" value="Chromosome 1"/>
</dbReference>
<sequence length="168" mass="17658">MSSPTDTTPLPLADAKPSSPTTTTAGTPWQDRRGMFQRGKEVHEPARRPSQSYGGAGGTAVLDAVRRASTASSNAGSLVDKPLTNDAGSSPSSPIGGERRRSSAASNGGKFSNLTHHKRGSEDYAARRASQTEQNQAGGGVMAGWFNSTFRGVQKPSEQKPEKRGVME</sequence>
<evidence type="ECO:0000313" key="2">
    <source>
        <dbReference type="EMBL" id="SMY18956.1"/>
    </source>
</evidence>
<evidence type="ECO:0000313" key="3">
    <source>
        <dbReference type="Proteomes" id="UP000215453"/>
    </source>
</evidence>
<proteinExistence type="predicted"/>
<feature type="compositionally biased region" description="Basic and acidic residues" evidence="1">
    <location>
        <begin position="30"/>
        <end position="47"/>
    </location>
</feature>
<feature type="compositionally biased region" description="Basic and acidic residues" evidence="1">
    <location>
        <begin position="157"/>
        <end position="168"/>
    </location>
</feature>